<dbReference type="Gene3D" id="3.40.50.1820">
    <property type="entry name" value="alpha/beta hydrolase"/>
    <property type="match status" value="1"/>
</dbReference>
<dbReference type="EMBL" id="NWTK01000004">
    <property type="protein sequence ID" value="PKR54820.1"/>
    <property type="molecule type" value="Genomic_DNA"/>
</dbReference>
<dbReference type="SUPFAM" id="SSF53474">
    <property type="entry name" value="alpha/beta-Hydrolases"/>
    <property type="match status" value="1"/>
</dbReference>
<gene>
    <name evidence="2" type="ORF">COO20_07475</name>
</gene>
<comment type="caution">
    <text evidence="2">The sequence shown here is derived from an EMBL/GenBank/DDBJ whole genome shotgun (WGS) entry which is preliminary data.</text>
</comment>
<dbReference type="PRINTS" id="PR00111">
    <property type="entry name" value="ABHYDROLASE"/>
</dbReference>
<dbReference type="Pfam" id="PF12146">
    <property type="entry name" value="Hydrolase_4"/>
    <property type="match status" value="1"/>
</dbReference>
<evidence type="ECO:0000313" key="3">
    <source>
        <dbReference type="Proteomes" id="UP000233597"/>
    </source>
</evidence>
<feature type="domain" description="Serine aminopeptidase S33" evidence="1">
    <location>
        <begin position="21"/>
        <end position="263"/>
    </location>
</feature>
<sequence>MEVAGGAGDAAVSDNKGAVTPPTAVVLALHGFGDYANGLAEAGQALRGQGIAVYAYDQRGFGRSPSRGFWPGMTTLVQDASDALMVLHHRYPDVPVYLAGVSMGAAVATLTAATRPQLMDGVILVSPAVWDRGDMPWYQTLPLSVLSHSLPWLPVSGRGLEIWPSDNIEMLRRLSRDRNMLSSVRVDMVAGLADLMDRARMRAGDLHLPVLLMTGRRDQVIPPSVMAGFARDLPKKGGKSGLDNGSATICVYEKGYHMLLRDLNGPHVIADMAAWIKGRAYSGSAQCR</sequence>
<keyword evidence="2" id="KW-0378">Hydrolase</keyword>
<dbReference type="InterPro" id="IPR051044">
    <property type="entry name" value="MAG_DAG_Lipase"/>
</dbReference>
<dbReference type="PANTHER" id="PTHR11614">
    <property type="entry name" value="PHOSPHOLIPASE-RELATED"/>
    <property type="match status" value="1"/>
</dbReference>
<name>A0A2N3KWF3_9PROT</name>
<dbReference type="OrthoDB" id="9806902at2"/>
<dbReference type="InterPro" id="IPR000073">
    <property type="entry name" value="AB_hydrolase_1"/>
</dbReference>
<evidence type="ECO:0000259" key="1">
    <source>
        <dbReference type="Pfam" id="PF12146"/>
    </source>
</evidence>
<dbReference type="GO" id="GO:0016787">
    <property type="term" value="F:hydrolase activity"/>
    <property type="evidence" value="ECO:0007669"/>
    <property type="project" value="UniProtKB-KW"/>
</dbReference>
<proteinExistence type="predicted"/>
<organism evidence="2 3">
    <name type="scientific">Thalassospira marina</name>
    <dbReference type="NCBI Taxonomy" id="2048283"/>
    <lineage>
        <taxon>Bacteria</taxon>
        <taxon>Pseudomonadati</taxon>
        <taxon>Pseudomonadota</taxon>
        <taxon>Alphaproteobacteria</taxon>
        <taxon>Rhodospirillales</taxon>
        <taxon>Thalassospiraceae</taxon>
        <taxon>Thalassospira</taxon>
    </lineage>
</organism>
<dbReference type="AlphaFoldDB" id="A0A2N3KWF3"/>
<evidence type="ECO:0000313" key="2">
    <source>
        <dbReference type="EMBL" id="PKR54820.1"/>
    </source>
</evidence>
<protein>
    <submittedName>
        <fullName evidence="2">Alpha/beta hydrolase</fullName>
    </submittedName>
</protein>
<accession>A0A2N3KWF3</accession>
<dbReference type="InterPro" id="IPR029058">
    <property type="entry name" value="AB_hydrolase_fold"/>
</dbReference>
<dbReference type="InterPro" id="IPR022742">
    <property type="entry name" value="Hydrolase_4"/>
</dbReference>
<reference evidence="2 3" key="1">
    <citation type="submission" date="2017-09" db="EMBL/GenBank/DDBJ databases">
        <title>Biodiversity and function of Thalassospira species in the particle-attached aromatic-hydrocarbon-degrading consortia from the surface seawater of the South China Sea.</title>
        <authorList>
            <person name="Dong C."/>
            <person name="Liu R."/>
            <person name="Shao Z."/>
        </authorList>
    </citation>
    <scope>NUCLEOTIDE SEQUENCE [LARGE SCALE GENOMIC DNA]</scope>
    <source>
        <strain evidence="2 3">CSC1P2</strain>
    </source>
</reference>
<dbReference type="Proteomes" id="UP000233597">
    <property type="component" value="Unassembled WGS sequence"/>
</dbReference>